<keyword evidence="2 6" id="KW-0479">Metal-binding</keyword>
<dbReference type="SUPFAM" id="SSF51338">
    <property type="entry name" value="Composite domain of metallo-dependent hydrolases"/>
    <property type="match status" value="1"/>
</dbReference>
<feature type="domain" description="Amidohydrolase-related" evidence="7">
    <location>
        <begin position="80"/>
        <end position="412"/>
    </location>
</feature>
<reference evidence="8 9" key="1">
    <citation type="submission" date="2018-01" db="EMBL/GenBank/DDBJ databases">
        <title>Draft genome sequence of Jiangella sp. GTF31.</title>
        <authorList>
            <person name="Sahin N."/>
            <person name="Ay H."/>
            <person name="Saygin H."/>
        </authorList>
    </citation>
    <scope>NUCLEOTIDE SEQUENCE [LARGE SCALE GENOMIC DNA]</scope>
    <source>
        <strain evidence="8 9">GTF31</strain>
    </source>
</reference>
<feature type="binding site" evidence="6">
    <location>
        <position position="227"/>
    </location>
    <ligand>
        <name>Zn(2+)</name>
        <dbReference type="ChEBI" id="CHEBI:29105"/>
    </ligand>
</feature>
<evidence type="ECO:0000256" key="5">
    <source>
        <dbReference type="PIRNR" id="PIRNR038994"/>
    </source>
</evidence>
<name>A0A2W2B848_9ACTN</name>
<accession>A0A2W2B848</accession>
<comment type="similarity">
    <text evidence="1 5">Belongs to the metallo-dependent hydrolases superfamily. NagA family.</text>
</comment>
<dbReference type="Gene3D" id="2.30.40.10">
    <property type="entry name" value="Urease, subunit C, domain 1"/>
    <property type="match status" value="1"/>
</dbReference>
<evidence type="ECO:0000256" key="3">
    <source>
        <dbReference type="ARBA" id="ARBA00022801"/>
    </source>
</evidence>
<dbReference type="GO" id="GO:0006046">
    <property type="term" value="P:N-acetylglucosamine catabolic process"/>
    <property type="evidence" value="ECO:0007669"/>
    <property type="project" value="TreeGrafter"/>
</dbReference>
<protein>
    <submittedName>
        <fullName evidence="8">N-acetylglucosamine-6-phosphate deacetylase</fullName>
    </submittedName>
</protein>
<organism evidence="8 9">
    <name type="scientific">Jiangella anatolica</name>
    <dbReference type="NCBI Taxonomy" id="2670374"/>
    <lineage>
        <taxon>Bacteria</taxon>
        <taxon>Bacillati</taxon>
        <taxon>Actinomycetota</taxon>
        <taxon>Actinomycetes</taxon>
        <taxon>Jiangellales</taxon>
        <taxon>Jiangellaceae</taxon>
        <taxon>Jiangella</taxon>
    </lineage>
</organism>
<evidence type="ECO:0000256" key="6">
    <source>
        <dbReference type="PIRSR" id="PIRSR038994-3"/>
    </source>
</evidence>
<evidence type="ECO:0000313" key="9">
    <source>
        <dbReference type="Proteomes" id="UP000248764"/>
    </source>
</evidence>
<evidence type="ECO:0000256" key="2">
    <source>
        <dbReference type="ARBA" id="ARBA00022723"/>
    </source>
</evidence>
<dbReference type="Pfam" id="PF01979">
    <property type="entry name" value="Amidohydro_1"/>
    <property type="match status" value="1"/>
</dbReference>
<dbReference type="AlphaFoldDB" id="A0A2W2B848"/>
<gene>
    <name evidence="8" type="primary">nagA</name>
    <name evidence="8" type="ORF">C1I92_17340</name>
</gene>
<keyword evidence="3 5" id="KW-0378">Hydrolase</keyword>
<keyword evidence="9" id="KW-1185">Reference proteome</keyword>
<dbReference type="PANTHER" id="PTHR11113:SF14">
    <property type="entry name" value="N-ACETYLGLUCOSAMINE-6-PHOSPHATE DEACETYLASE"/>
    <property type="match status" value="1"/>
</dbReference>
<dbReference type="GO" id="GO:0046872">
    <property type="term" value="F:metal ion binding"/>
    <property type="evidence" value="ECO:0007669"/>
    <property type="project" value="UniProtKB-KW"/>
</dbReference>
<dbReference type="RefSeq" id="WP_111255906.1">
    <property type="nucleotide sequence ID" value="NZ_POTW01000041.1"/>
</dbReference>
<dbReference type="Proteomes" id="UP000248764">
    <property type="component" value="Unassembled WGS sequence"/>
</dbReference>
<evidence type="ECO:0000313" key="8">
    <source>
        <dbReference type="EMBL" id="PZF82282.1"/>
    </source>
</evidence>
<dbReference type="InterPro" id="IPR003764">
    <property type="entry name" value="GlcNAc_6-P_deAcase"/>
</dbReference>
<dbReference type="InterPro" id="IPR006680">
    <property type="entry name" value="Amidohydro-rel"/>
</dbReference>
<dbReference type="NCBIfam" id="TIGR00221">
    <property type="entry name" value="nagA"/>
    <property type="match status" value="1"/>
</dbReference>
<dbReference type="GO" id="GO:0008448">
    <property type="term" value="F:N-acetylglucosamine-6-phosphate deacetylase activity"/>
    <property type="evidence" value="ECO:0007669"/>
    <property type="project" value="InterPro"/>
</dbReference>
<feature type="binding site" evidence="6">
    <location>
        <position position="161"/>
    </location>
    <ligand>
        <name>Zn(2+)</name>
        <dbReference type="ChEBI" id="CHEBI:29105"/>
    </ligand>
</feature>
<evidence type="ECO:0000259" key="7">
    <source>
        <dbReference type="Pfam" id="PF01979"/>
    </source>
</evidence>
<dbReference type="InterPro" id="IPR011059">
    <property type="entry name" value="Metal-dep_hydrolase_composite"/>
</dbReference>
<comment type="cofactor">
    <cofactor evidence="6">
        <name>a divalent metal cation</name>
        <dbReference type="ChEBI" id="CHEBI:60240"/>
    </cofactor>
    <text evidence="6">Binds 1 divalent metal cation per subunit.</text>
</comment>
<dbReference type="Gene3D" id="3.20.20.140">
    <property type="entry name" value="Metal-dependent hydrolases"/>
    <property type="match status" value="1"/>
</dbReference>
<dbReference type="InterPro" id="IPR032466">
    <property type="entry name" value="Metal_Hydrolase"/>
</dbReference>
<evidence type="ECO:0000256" key="4">
    <source>
        <dbReference type="ARBA" id="ARBA00023277"/>
    </source>
</evidence>
<proteinExistence type="inferred from homology"/>
<feature type="binding site" evidence="6">
    <location>
        <position position="248"/>
    </location>
    <ligand>
        <name>Zn(2+)</name>
        <dbReference type="ChEBI" id="CHEBI:29105"/>
    </ligand>
</feature>
<sequence length="415" mass="42327">MTDGAGAGDYPHPHGRVSGPPIRTALVGGTLLWSDGRLAPGTVVFGGGVVQTVAAGEVPAGTGPADAIRVDVVHDVTGRIVAPGFVDTHVHGGLGANFMTADADAGARISGWLAAGGVTSCLATTVSAAPERLERTLQGLAGLRGRLAGGRGVELLGVHVEGPFLNPAHHGVHSPEHLRTPSAQAVDALLAAGDGAIRVVTLAPELPGGMDAVARFAAAGVHPSLGHSAASFQQAKAAIGRGLDRAAHLFEYLAPMHHREPGAVPALLTDPRVRCELVADGVHVAPEMLRFAFDVAGWERILLVSNGCDTSGLTPGRHRRWDGVEVEVGATESRTLDGALAGSVSRLGEALRVLVAQAGVAVADALRMAAAVPAASLGLTDRGRLTPGRVADIVVLDSDLGVRRTYVRGDVVFDG</sequence>
<comment type="caution">
    <text evidence="8">The sequence shown here is derived from an EMBL/GenBank/DDBJ whole genome shotgun (WGS) entry which is preliminary data.</text>
</comment>
<dbReference type="EMBL" id="POTW01000041">
    <property type="protein sequence ID" value="PZF82282.1"/>
    <property type="molecule type" value="Genomic_DNA"/>
</dbReference>
<keyword evidence="4 5" id="KW-0119">Carbohydrate metabolism</keyword>
<evidence type="ECO:0000256" key="1">
    <source>
        <dbReference type="ARBA" id="ARBA00010716"/>
    </source>
</evidence>
<dbReference type="SUPFAM" id="SSF51556">
    <property type="entry name" value="Metallo-dependent hydrolases"/>
    <property type="match status" value="1"/>
</dbReference>
<dbReference type="PIRSF" id="PIRSF038994">
    <property type="entry name" value="NagA"/>
    <property type="match status" value="1"/>
</dbReference>
<dbReference type="PANTHER" id="PTHR11113">
    <property type="entry name" value="N-ACETYLGLUCOSAMINE-6-PHOSPHATE DEACETYLASE"/>
    <property type="match status" value="1"/>
</dbReference>